<accession>U5NF66</accession>
<reference evidence="2 3" key="1">
    <citation type="journal article" date="2013" name="Genome Announc.">
        <title>Genome Sequence of Mycoplasma parvum (Formerly Eperythrozoon parvum), a Diminutive Hemoplasma of the Pig.</title>
        <authorList>
            <person name="do Nascimento N.C."/>
            <person name="Dos Santos A.P."/>
            <person name="Chu Y."/>
            <person name="Guimaraes A.M."/>
            <person name="Pagliaro A."/>
            <person name="Messick J.B."/>
        </authorList>
    </citation>
    <scope>NUCLEOTIDE SEQUENCE [LARGE SCALE GENOMIC DNA]</scope>
    <source>
        <strain evidence="2 3">Indiana</strain>
    </source>
</reference>
<feature type="coiled-coil region" evidence="1">
    <location>
        <begin position="161"/>
        <end position="209"/>
    </location>
</feature>
<evidence type="ECO:0000313" key="3">
    <source>
        <dbReference type="Proteomes" id="UP000017119"/>
    </source>
</evidence>
<dbReference type="EMBL" id="CP006771">
    <property type="protein sequence ID" value="AGX88833.1"/>
    <property type="molecule type" value="Genomic_DNA"/>
</dbReference>
<dbReference type="PATRIC" id="fig|1403316.3.peg.40"/>
<dbReference type="AlphaFoldDB" id="U5NF66"/>
<sequence>MGGGFNNLDFHNVSGNKSLKLNNSSIDRTKLELDKVDLEKKSLEVNLPDYLENIKLDLKVTGNLSEVEGTLSSINQEIKKEKDIEGVGEERESRLKESKKEVEKFSGDFKTVLENLKDSKTHSQASGTKLVKKRSLPDNNEEIKQLTKEQRNSVYQFFKQKSNLEENKEKLSKKLEQIQLGALDEKNKLQQLREVQNKNERVLKSLEKINWFSQKNIKFDEFTKFNYWDNNPYSDLLSYEEWTEINEIFKQTGNSLEEMRKDPLRRTCSLFLMIFFSSHVCYRGENDLKELQEKIKKKVPSMVALSLFQKMGIKVNEE</sequence>
<dbReference type="KEGG" id="mpv:PRV_00240"/>
<keyword evidence="3" id="KW-1185">Reference proteome</keyword>
<evidence type="ECO:0000313" key="2">
    <source>
        <dbReference type="EMBL" id="AGX88833.1"/>
    </source>
</evidence>
<dbReference type="HOGENOM" id="CLU_771218_0_0_14"/>
<gene>
    <name evidence="2" type="ORF">PRV_00240</name>
</gene>
<evidence type="ECO:0000256" key="1">
    <source>
        <dbReference type="SAM" id="Coils"/>
    </source>
</evidence>
<dbReference type="OrthoDB" id="403852at2"/>
<name>U5NF66_9MOLU</name>
<organism evidence="2 3">
    <name type="scientific">Mycoplasma parvum str. Indiana</name>
    <dbReference type="NCBI Taxonomy" id="1403316"/>
    <lineage>
        <taxon>Bacteria</taxon>
        <taxon>Bacillati</taxon>
        <taxon>Mycoplasmatota</taxon>
        <taxon>Mollicutes</taxon>
        <taxon>Mycoplasmataceae</taxon>
        <taxon>Mycoplasma</taxon>
    </lineage>
</organism>
<proteinExistence type="predicted"/>
<dbReference type="STRING" id="1403316.PRV_00240"/>
<dbReference type="RefSeq" id="WP_022768795.1">
    <property type="nucleotide sequence ID" value="NC_022575.1"/>
</dbReference>
<keyword evidence="1" id="KW-0175">Coiled coil</keyword>
<dbReference type="Proteomes" id="UP000017119">
    <property type="component" value="Chromosome"/>
</dbReference>
<protein>
    <submittedName>
        <fullName evidence="2">Uncharacterized protein</fullName>
    </submittedName>
</protein>